<evidence type="ECO:0008006" key="4">
    <source>
        <dbReference type="Google" id="ProtNLM"/>
    </source>
</evidence>
<sequence>MPHKHKRQRKPDDLSSHDLPPTARAKPLPVRESGNLTDNFASKTVQRKKAKAKKRADGYGLDDTPKAFARLMQLGKTGKGPSGLDNGDQPRGKKRKLADAEAKPAKPAKPASAKPEMEKPTIMPGERMSDFAARVNQALPVAGLARKGKAIEGVKERQTKTEKRMHKMYAEWREEEAKRKEREEEARELAEEEEEEKNALYGEDKTSIPAGKKGKRKKLIGETDDGEDDPWAVLKTRRDAPKGINDVVQAPPTFKAIPKEKFKVRNGAKVQVADIPKSAGSLARREELGETRKSIIESYRAMMESRRNTEKSG</sequence>
<feature type="compositionally biased region" description="Basic residues" evidence="1">
    <location>
        <begin position="45"/>
        <end position="54"/>
    </location>
</feature>
<evidence type="ECO:0000313" key="3">
    <source>
        <dbReference type="Proteomes" id="UP000799776"/>
    </source>
</evidence>
<dbReference type="PANTHER" id="PTHR40644:SF1">
    <property type="entry name" value="UPF0653 PROTEIN C607.02C"/>
    <property type="match status" value="1"/>
</dbReference>
<evidence type="ECO:0000313" key="2">
    <source>
        <dbReference type="EMBL" id="KAF2087903.1"/>
    </source>
</evidence>
<name>A0A9P4HW80_9PEZI</name>
<protein>
    <recommendedName>
        <fullName evidence="4">Urease accessory protein UreD</fullName>
    </recommendedName>
</protein>
<dbReference type="AlphaFoldDB" id="A0A9P4HW80"/>
<keyword evidence="3" id="KW-1185">Reference proteome</keyword>
<feature type="region of interest" description="Disordered" evidence="1">
    <location>
        <begin position="142"/>
        <end position="247"/>
    </location>
</feature>
<feature type="compositionally biased region" description="Polar residues" evidence="1">
    <location>
        <begin position="34"/>
        <end position="44"/>
    </location>
</feature>
<comment type="caution">
    <text evidence="2">The sequence shown here is derived from an EMBL/GenBank/DDBJ whole genome shotgun (WGS) entry which is preliminary data.</text>
</comment>
<accession>A0A9P4HW80</accession>
<proteinExistence type="predicted"/>
<reference evidence="2" key="1">
    <citation type="journal article" date="2020" name="Stud. Mycol.">
        <title>101 Dothideomycetes genomes: a test case for predicting lifestyles and emergence of pathogens.</title>
        <authorList>
            <person name="Haridas S."/>
            <person name="Albert R."/>
            <person name="Binder M."/>
            <person name="Bloem J."/>
            <person name="Labutti K."/>
            <person name="Salamov A."/>
            <person name="Andreopoulos B."/>
            <person name="Baker S."/>
            <person name="Barry K."/>
            <person name="Bills G."/>
            <person name="Bluhm B."/>
            <person name="Cannon C."/>
            <person name="Castanera R."/>
            <person name="Culley D."/>
            <person name="Daum C."/>
            <person name="Ezra D."/>
            <person name="Gonzalez J."/>
            <person name="Henrissat B."/>
            <person name="Kuo A."/>
            <person name="Liang C."/>
            <person name="Lipzen A."/>
            <person name="Lutzoni F."/>
            <person name="Magnuson J."/>
            <person name="Mondo S."/>
            <person name="Nolan M."/>
            <person name="Ohm R."/>
            <person name="Pangilinan J."/>
            <person name="Park H.-J."/>
            <person name="Ramirez L."/>
            <person name="Alfaro M."/>
            <person name="Sun H."/>
            <person name="Tritt A."/>
            <person name="Yoshinaga Y."/>
            <person name="Zwiers L.-H."/>
            <person name="Turgeon B."/>
            <person name="Goodwin S."/>
            <person name="Spatafora J."/>
            <person name="Crous P."/>
            <person name="Grigoriev I."/>
        </authorList>
    </citation>
    <scope>NUCLEOTIDE SEQUENCE</scope>
    <source>
        <strain evidence="2">CBS 121410</strain>
    </source>
</reference>
<feature type="region of interest" description="Disordered" evidence="1">
    <location>
        <begin position="1"/>
        <end position="127"/>
    </location>
</feature>
<organism evidence="2 3">
    <name type="scientific">Saccharata proteae CBS 121410</name>
    <dbReference type="NCBI Taxonomy" id="1314787"/>
    <lineage>
        <taxon>Eukaryota</taxon>
        <taxon>Fungi</taxon>
        <taxon>Dikarya</taxon>
        <taxon>Ascomycota</taxon>
        <taxon>Pezizomycotina</taxon>
        <taxon>Dothideomycetes</taxon>
        <taxon>Dothideomycetes incertae sedis</taxon>
        <taxon>Botryosphaeriales</taxon>
        <taxon>Saccharataceae</taxon>
        <taxon>Saccharata</taxon>
    </lineage>
</organism>
<feature type="compositionally biased region" description="Basic and acidic residues" evidence="1">
    <location>
        <begin position="149"/>
        <end position="189"/>
    </location>
</feature>
<dbReference type="OrthoDB" id="5876637at2759"/>
<dbReference type="EMBL" id="ML978718">
    <property type="protein sequence ID" value="KAF2087903.1"/>
    <property type="molecule type" value="Genomic_DNA"/>
</dbReference>
<evidence type="ECO:0000256" key="1">
    <source>
        <dbReference type="SAM" id="MobiDB-lite"/>
    </source>
</evidence>
<gene>
    <name evidence="2" type="ORF">K490DRAFT_73377</name>
</gene>
<dbReference type="PANTHER" id="PTHR40644">
    <property type="entry name" value="UPF0653 PROTEIN C607.02C"/>
    <property type="match status" value="1"/>
</dbReference>
<dbReference type="Proteomes" id="UP000799776">
    <property type="component" value="Unassembled WGS sequence"/>
</dbReference>